<evidence type="ECO:0000313" key="2">
    <source>
        <dbReference type="EMBL" id="GIJ63033.1"/>
    </source>
</evidence>
<evidence type="ECO:0000313" key="3">
    <source>
        <dbReference type="Proteomes" id="UP000612585"/>
    </source>
</evidence>
<feature type="region of interest" description="Disordered" evidence="1">
    <location>
        <begin position="1"/>
        <end position="42"/>
    </location>
</feature>
<dbReference type="Gene3D" id="3.30.565.10">
    <property type="entry name" value="Histidine kinase-like ATPase, C-terminal domain"/>
    <property type="match status" value="1"/>
</dbReference>
<accession>A0A8J3ZHR4</accession>
<evidence type="ECO:0000256" key="1">
    <source>
        <dbReference type="SAM" id="MobiDB-lite"/>
    </source>
</evidence>
<evidence type="ECO:0008006" key="4">
    <source>
        <dbReference type="Google" id="ProtNLM"/>
    </source>
</evidence>
<name>A0A8J3ZHR4_9ACTN</name>
<dbReference type="EMBL" id="BOPG01000086">
    <property type="protein sequence ID" value="GIJ63033.1"/>
    <property type="molecule type" value="Genomic_DNA"/>
</dbReference>
<sequence>MHAAHVSGEAASGERPAEDMPNEPVPESGQRPICWSPPHGAVPSTTSTGRAWALWGLRKFLPAPPAEALADNLELVASELITNGIVHGGEVTEVCLQLHGPRVRLSVRDRPSTNPSSWPADSEPIMKWVVEWRSSKRSPPARVFTERFPGPEREDGVARPCHPLSHPPALGVMYLT</sequence>
<reference evidence="2" key="1">
    <citation type="submission" date="2021-01" db="EMBL/GenBank/DDBJ databases">
        <title>Whole genome shotgun sequence of Virgisporangium aurantiacum NBRC 16421.</title>
        <authorList>
            <person name="Komaki H."/>
            <person name="Tamura T."/>
        </authorList>
    </citation>
    <scope>NUCLEOTIDE SEQUENCE</scope>
    <source>
        <strain evidence="2">NBRC 16421</strain>
    </source>
</reference>
<dbReference type="InterPro" id="IPR036890">
    <property type="entry name" value="HATPase_C_sf"/>
</dbReference>
<dbReference type="AlphaFoldDB" id="A0A8J3ZHR4"/>
<proteinExistence type="predicted"/>
<comment type="caution">
    <text evidence="2">The sequence shown here is derived from an EMBL/GenBank/DDBJ whole genome shotgun (WGS) entry which is preliminary data.</text>
</comment>
<organism evidence="2 3">
    <name type="scientific">Virgisporangium aurantiacum</name>
    <dbReference type="NCBI Taxonomy" id="175570"/>
    <lineage>
        <taxon>Bacteria</taxon>
        <taxon>Bacillati</taxon>
        <taxon>Actinomycetota</taxon>
        <taxon>Actinomycetes</taxon>
        <taxon>Micromonosporales</taxon>
        <taxon>Micromonosporaceae</taxon>
        <taxon>Virgisporangium</taxon>
    </lineage>
</organism>
<gene>
    <name evidence="2" type="ORF">Vau01_105490</name>
</gene>
<keyword evidence="3" id="KW-1185">Reference proteome</keyword>
<protein>
    <recommendedName>
        <fullName evidence="4">Histidine kinase/HSP90-like ATPase domain-containing protein</fullName>
    </recommendedName>
</protein>
<dbReference type="Proteomes" id="UP000612585">
    <property type="component" value="Unassembled WGS sequence"/>
</dbReference>